<feature type="transmembrane region" description="Helical" evidence="7">
    <location>
        <begin position="80"/>
        <end position="105"/>
    </location>
</feature>
<dbReference type="InterPro" id="IPR008952">
    <property type="entry name" value="Tetraspanin_EC2_sf"/>
</dbReference>
<evidence type="ECO:0000256" key="4">
    <source>
        <dbReference type="ARBA" id="ARBA00022989"/>
    </source>
</evidence>
<evidence type="ECO:0000256" key="2">
    <source>
        <dbReference type="ARBA" id="ARBA00006840"/>
    </source>
</evidence>
<dbReference type="PANTHER" id="PTHR19282">
    <property type="entry name" value="TETRASPANIN"/>
    <property type="match status" value="1"/>
</dbReference>
<dbReference type="PIRSF" id="PIRSF002419">
    <property type="entry name" value="Tetraspanin"/>
    <property type="match status" value="1"/>
</dbReference>
<dbReference type="PRINTS" id="PR00259">
    <property type="entry name" value="TMFOUR"/>
</dbReference>
<feature type="disulfide bond" evidence="6">
    <location>
        <begin position="175"/>
        <end position="211"/>
    </location>
</feature>
<dbReference type="AlphaFoldDB" id="A0A9N9MA64"/>
<gene>
    <name evidence="8" type="ORF">CEUTPL_LOCUS1310</name>
</gene>
<dbReference type="GO" id="GO:0005886">
    <property type="term" value="C:plasma membrane"/>
    <property type="evidence" value="ECO:0007669"/>
    <property type="project" value="TreeGrafter"/>
</dbReference>
<reference evidence="8" key="1">
    <citation type="submission" date="2022-01" db="EMBL/GenBank/DDBJ databases">
        <authorList>
            <person name="King R."/>
        </authorList>
    </citation>
    <scope>NUCLEOTIDE SEQUENCE</scope>
</reference>
<evidence type="ECO:0000256" key="5">
    <source>
        <dbReference type="ARBA" id="ARBA00023136"/>
    </source>
</evidence>
<evidence type="ECO:0000256" key="1">
    <source>
        <dbReference type="ARBA" id="ARBA00004141"/>
    </source>
</evidence>
<comment type="similarity">
    <text evidence="2 7">Belongs to the tetraspanin (TM4SF) family.</text>
</comment>
<feature type="transmembrane region" description="Helical" evidence="7">
    <location>
        <begin position="12"/>
        <end position="36"/>
    </location>
</feature>
<dbReference type="EMBL" id="OU892277">
    <property type="protein sequence ID" value="CAG9760586.1"/>
    <property type="molecule type" value="Genomic_DNA"/>
</dbReference>
<sequence length="281" mass="30922">MGVGLQMMKTVLFIFNIFLTLSGIGIIIAGALILTQMADFNRIAESDLVKMAIAMIVGGALVTIVAFVGCLGAMRESYKMLMAFAGLLLAIFIMELTVGICAAVFKTDYKVAFKESLSESLRHVLSNARDRTNNNYYDVARDRPAGGAGSYGTAYDAIDGRDKNYWDVLQRQFKCCGVDGPKDWPDNIRPISCCLDKFCWGDTAVYHQVGCYDTLVEKIHSSTAVLVYTGIGIAFVEILGIFLTCWLANSIENDDDEVIKIHNGHHEHRAHSESHSSETPI</sequence>
<evidence type="ECO:0000313" key="9">
    <source>
        <dbReference type="Proteomes" id="UP001152799"/>
    </source>
</evidence>
<protein>
    <recommendedName>
        <fullName evidence="7">Tetraspanin</fullName>
    </recommendedName>
</protein>
<dbReference type="InterPro" id="IPR000301">
    <property type="entry name" value="Tetraspanin_animals"/>
</dbReference>
<organism evidence="8 9">
    <name type="scientific">Ceutorhynchus assimilis</name>
    <name type="common">cabbage seed weevil</name>
    <dbReference type="NCBI Taxonomy" id="467358"/>
    <lineage>
        <taxon>Eukaryota</taxon>
        <taxon>Metazoa</taxon>
        <taxon>Ecdysozoa</taxon>
        <taxon>Arthropoda</taxon>
        <taxon>Hexapoda</taxon>
        <taxon>Insecta</taxon>
        <taxon>Pterygota</taxon>
        <taxon>Neoptera</taxon>
        <taxon>Endopterygota</taxon>
        <taxon>Coleoptera</taxon>
        <taxon>Polyphaga</taxon>
        <taxon>Cucujiformia</taxon>
        <taxon>Curculionidae</taxon>
        <taxon>Ceutorhynchinae</taxon>
        <taxon>Ceutorhynchus</taxon>
    </lineage>
</organism>
<dbReference type="Pfam" id="PF00335">
    <property type="entry name" value="Tetraspanin"/>
    <property type="match status" value="1"/>
</dbReference>
<evidence type="ECO:0000256" key="6">
    <source>
        <dbReference type="PIRSR" id="PIRSR002419-1"/>
    </source>
</evidence>
<keyword evidence="3 7" id="KW-0812">Transmembrane</keyword>
<name>A0A9N9MA64_9CUCU</name>
<dbReference type="CDD" id="cd03127">
    <property type="entry name" value="tetraspanin_LEL"/>
    <property type="match status" value="1"/>
</dbReference>
<dbReference type="Proteomes" id="UP001152799">
    <property type="component" value="Chromosome 1"/>
</dbReference>
<feature type="transmembrane region" description="Helical" evidence="7">
    <location>
        <begin position="48"/>
        <end position="74"/>
    </location>
</feature>
<proteinExistence type="inferred from homology"/>
<evidence type="ECO:0000256" key="3">
    <source>
        <dbReference type="ARBA" id="ARBA00022692"/>
    </source>
</evidence>
<dbReference type="InterPro" id="IPR018499">
    <property type="entry name" value="Tetraspanin/Peripherin"/>
</dbReference>
<feature type="transmembrane region" description="Helical" evidence="7">
    <location>
        <begin position="225"/>
        <end position="249"/>
    </location>
</feature>
<dbReference type="OrthoDB" id="5982705at2759"/>
<keyword evidence="5 7" id="KW-0472">Membrane</keyword>
<accession>A0A9N9MA64</accession>
<evidence type="ECO:0000256" key="7">
    <source>
        <dbReference type="RuleBase" id="RU361218"/>
    </source>
</evidence>
<keyword evidence="6" id="KW-1015">Disulfide bond</keyword>
<dbReference type="PANTHER" id="PTHR19282:SF273">
    <property type="entry name" value="TETRASPANIN"/>
    <property type="match status" value="1"/>
</dbReference>
<evidence type="ECO:0000313" key="8">
    <source>
        <dbReference type="EMBL" id="CAG9760586.1"/>
    </source>
</evidence>
<dbReference type="SUPFAM" id="SSF48652">
    <property type="entry name" value="Tetraspanin"/>
    <property type="match status" value="1"/>
</dbReference>
<feature type="disulfide bond" evidence="6">
    <location>
        <begin position="176"/>
        <end position="194"/>
    </location>
</feature>
<keyword evidence="9" id="KW-1185">Reference proteome</keyword>
<dbReference type="Gene3D" id="1.10.1450.10">
    <property type="entry name" value="Tetraspanin"/>
    <property type="match status" value="1"/>
</dbReference>
<keyword evidence="4 7" id="KW-1133">Transmembrane helix</keyword>
<comment type="subcellular location">
    <subcellularLocation>
        <location evidence="1 7">Membrane</location>
        <topology evidence="1 7">Multi-pass membrane protein</topology>
    </subcellularLocation>
</comment>